<dbReference type="PANTHER" id="PTHR35787">
    <property type="entry name" value="GLYCEROL UPTAKE OPERON ANTITERMINATOR REGULATORY PROTEIN"/>
    <property type="match status" value="1"/>
</dbReference>
<keyword evidence="2" id="KW-1185">Reference proteome</keyword>
<evidence type="ECO:0000313" key="2">
    <source>
        <dbReference type="Proteomes" id="UP000824166"/>
    </source>
</evidence>
<dbReference type="InterPro" id="IPR006699">
    <property type="entry name" value="GlpP"/>
</dbReference>
<accession>A0ABS6I475</accession>
<proteinExistence type="predicted"/>
<dbReference type="Pfam" id="PF04309">
    <property type="entry name" value="G3P_antiterm"/>
    <property type="match status" value="1"/>
</dbReference>
<protein>
    <submittedName>
        <fullName evidence="1">Glycerol-3-phosphate responsive antiterminator</fullName>
    </submittedName>
</protein>
<sequence length="201" mass="21389">MIEFPQELDLRLSRNPVIGSVFGVDAVPGFLSSGCQVCILAHVALHELEGLLHSLTAAGKFTFVNIDACSGLGQDRGAVEYLKKIGTEGLVSTKTALIQRANTMEMVTMQKVFVTDRSNLPRSTGAVEQSKPHLVQVMPWPVIAHLSPAELSSLTPFVAAGFIRTGGDVARALREGAKAVSTSAAELWDLAGRDSVETSTN</sequence>
<dbReference type="RefSeq" id="WP_216924556.1">
    <property type="nucleotide sequence ID" value="NZ_JAHOPC010000004.1"/>
</dbReference>
<dbReference type="PANTHER" id="PTHR35787:SF1">
    <property type="entry name" value="GLYCEROL UPTAKE OPERON ANTITERMINATOR REGULATORY PROTEIN"/>
    <property type="match status" value="1"/>
</dbReference>
<gene>
    <name evidence="1" type="ORF">KSW38_09555</name>
</gene>
<dbReference type="Proteomes" id="UP000824166">
    <property type="component" value="Unassembled WGS sequence"/>
</dbReference>
<dbReference type="EMBL" id="JAHOPC010000004">
    <property type="protein sequence ID" value="MBU8866532.1"/>
    <property type="molecule type" value="Genomic_DNA"/>
</dbReference>
<name>A0ABS6I475_9MICC</name>
<evidence type="ECO:0000313" key="1">
    <source>
        <dbReference type="EMBL" id="MBU8866532.1"/>
    </source>
</evidence>
<dbReference type="PIRSF" id="PIRSF016897">
    <property type="entry name" value="GlpP"/>
    <property type="match status" value="1"/>
</dbReference>
<reference evidence="1 2" key="1">
    <citation type="submission" date="2021-06" db="EMBL/GenBank/DDBJ databases">
        <authorList>
            <person name="Jeong J.W."/>
        </authorList>
    </citation>
    <scope>NUCLEOTIDE SEQUENCE [LARGE SCALE GENOMIC DNA]</scope>
    <source>
        <strain evidence="1 2">MMS21-TAE1-1</strain>
    </source>
</reference>
<comment type="caution">
    <text evidence="1">The sequence shown here is derived from an EMBL/GenBank/DDBJ whole genome shotgun (WGS) entry which is preliminary data.</text>
</comment>
<organism evidence="1 2">
    <name type="scientific">Paenarthrobacter aromaticivorans</name>
    <dbReference type="NCBI Taxonomy" id="2849150"/>
    <lineage>
        <taxon>Bacteria</taxon>
        <taxon>Bacillati</taxon>
        <taxon>Actinomycetota</taxon>
        <taxon>Actinomycetes</taxon>
        <taxon>Micrococcales</taxon>
        <taxon>Micrococcaceae</taxon>
        <taxon>Paenarthrobacter</taxon>
    </lineage>
</organism>